<reference evidence="1" key="1">
    <citation type="submission" date="2021-05" db="EMBL/GenBank/DDBJ databases">
        <authorList>
            <person name="Pietrasiak N."/>
            <person name="Ward R."/>
            <person name="Stajich J.E."/>
            <person name="Kurbessoian T."/>
        </authorList>
    </citation>
    <scope>NUCLEOTIDE SEQUENCE</scope>
    <source>
        <strain evidence="1">GSE-NOS-MK-12-04C</strain>
    </source>
</reference>
<name>A0A951UVZ3_9CYAN</name>
<dbReference type="SUPFAM" id="SSF143847">
    <property type="entry name" value="XisI-like"/>
    <property type="match status" value="1"/>
</dbReference>
<protein>
    <submittedName>
        <fullName evidence="1">XisI protein</fullName>
    </submittedName>
</protein>
<dbReference type="AlphaFoldDB" id="A0A951UVZ3"/>
<evidence type="ECO:0000313" key="2">
    <source>
        <dbReference type="Proteomes" id="UP000729701"/>
    </source>
</evidence>
<dbReference type="Proteomes" id="UP000729701">
    <property type="component" value="Unassembled WGS sequence"/>
</dbReference>
<proteinExistence type="predicted"/>
<evidence type="ECO:0000313" key="1">
    <source>
        <dbReference type="EMBL" id="MBW4671699.1"/>
    </source>
</evidence>
<dbReference type="InterPro" id="IPR035943">
    <property type="entry name" value="XisI-like_sf"/>
</dbReference>
<dbReference type="CDD" id="cd16382">
    <property type="entry name" value="XisI-like"/>
    <property type="match status" value="1"/>
</dbReference>
<dbReference type="EMBL" id="JAHHGZ010000052">
    <property type="protein sequence ID" value="MBW4671699.1"/>
    <property type="molecule type" value="Genomic_DNA"/>
</dbReference>
<organism evidence="1 2">
    <name type="scientific">Cyanomargarita calcarea GSE-NOS-MK-12-04C</name>
    <dbReference type="NCBI Taxonomy" id="2839659"/>
    <lineage>
        <taxon>Bacteria</taxon>
        <taxon>Bacillati</taxon>
        <taxon>Cyanobacteriota</taxon>
        <taxon>Cyanophyceae</taxon>
        <taxon>Nostocales</taxon>
        <taxon>Cyanomargaritaceae</taxon>
        <taxon>Cyanomargarita</taxon>
    </lineage>
</organism>
<sequence length="111" mass="13171">MDKLTQYQKIIQQLLQQYASLGTSNPEIETQFVFDTERNHYQLVHVGWRNERRIYGCFLHLDIKDNKIWLQHNGTENEVTEDLVNMGVPKQDIVIGFHSPFKRQFTEYAVS</sequence>
<accession>A0A951UVZ3</accession>
<reference evidence="1" key="2">
    <citation type="journal article" date="2022" name="Microbiol. Resour. Announc.">
        <title>Metagenome Sequencing to Explore Phylogenomics of Terrestrial Cyanobacteria.</title>
        <authorList>
            <person name="Ward R.D."/>
            <person name="Stajich J.E."/>
            <person name="Johansen J.R."/>
            <person name="Huntemann M."/>
            <person name="Clum A."/>
            <person name="Foster B."/>
            <person name="Foster B."/>
            <person name="Roux S."/>
            <person name="Palaniappan K."/>
            <person name="Varghese N."/>
            <person name="Mukherjee S."/>
            <person name="Reddy T.B.K."/>
            <person name="Daum C."/>
            <person name="Copeland A."/>
            <person name="Chen I.A."/>
            <person name="Ivanova N.N."/>
            <person name="Kyrpides N.C."/>
            <person name="Shapiro N."/>
            <person name="Eloe-Fadrosh E.A."/>
            <person name="Pietrasiak N."/>
        </authorList>
    </citation>
    <scope>NUCLEOTIDE SEQUENCE</scope>
    <source>
        <strain evidence="1">GSE-NOS-MK-12-04C</strain>
    </source>
</reference>
<dbReference type="InterPro" id="IPR014968">
    <property type="entry name" value="XisI"/>
</dbReference>
<dbReference type="Pfam" id="PF08869">
    <property type="entry name" value="XisI"/>
    <property type="match status" value="1"/>
</dbReference>
<comment type="caution">
    <text evidence="1">The sequence shown here is derived from an EMBL/GenBank/DDBJ whole genome shotgun (WGS) entry which is preliminary data.</text>
</comment>
<gene>
    <name evidence="1" type="ORF">KME60_30795</name>
</gene>
<dbReference type="Gene3D" id="3.30.310.110">
    <property type="entry name" value="XisI-like"/>
    <property type="match status" value="1"/>
</dbReference>